<dbReference type="InterPro" id="IPR045676">
    <property type="entry name" value="DUF6194"/>
</dbReference>
<reference evidence="2 3" key="1">
    <citation type="journal article" date="2019" name="Int. J. Syst. Evol. Microbiol.">
        <title>The Global Catalogue of Microorganisms (GCM) 10K type strain sequencing project: providing services to taxonomists for standard genome sequencing and annotation.</title>
        <authorList>
            <consortium name="The Broad Institute Genomics Platform"/>
            <consortium name="The Broad Institute Genome Sequencing Center for Infectious Disease"/>
            <person name="Wu L."/>
            <person name="Ma J."/>
        </authorList>
    </citation>
    <scope>NUCLEOTIDE SEQUENCE [LARGE SCALE GENOMIC DNA]</scope>
    <source>
        <strain evidence="2 3">JCM 8201</strain>
    </source>
</reference>
<gene>
    <name evidence="2" type="ORF">GCM10010439_22100</name>
</gene>
<sequence>MNESDIIQFVSGLPGVAVVTAGADNGAPEAAWGDSFFFYDPNGESPSDRRMPFATLVVKDYEGFDTASALNRPGVFRLNLAVGRDRFQQLLGYPPAAHAEHHPNVDYTAADRILPHPGYAAQGWVAVLNPGDATAAQVRDLLEEARTRAAGRHRPRP</sequence>
<evidence type="ECO:0000259" key="1">
    <source>
        <dbReference type="Pfam" id="PF19694"/>
    </source>
</evidence>
<comment type="caution">
    <text evidence="2">The sequence shown here is derived from an EMBL/GenBank/DDBJ whole genome shotgun (WGS) entry which is preliminary data.</text>
</comment>
<dbReference type="RefSeq" id="WP_344450207.1">
    <property type="nucleotide sequence ID" value="NZ_BAAATZ010000007.1"/>
</dbReference>
<dbReference type="EMBL" id="BAAATZ010000007">
    <property type="protein sequence ID" value="GAA2724459.1"/>
    <property type="molecule type" value="Genomic_DNA"/>
</dbReference>
<evidence type="ECO:0000313" key="2">
    <source>
        <dbReference type="EMBL" id="GAA2724459.1"/>
    </source>
</evidence>
<dbReference type="Pfam" id="PF19694">
    <property type="entry name" value="DUF6194"/>
    <property type="match status" value="1"/>
</dbReference>
<name>A0ABN3U4M3_9ACTN</name>
<accession>A0ABN3U4M3</accession>
<evidence type="ECO:0000313" key="3">
    <source>
        <dbReference type="Proteomes" id="UP001501842"/>
    </source>
</evidence>
<organism evidence="2 3">
    <name type="scientific">Actinocorallia aurantiaca</name>
    <dbReference type="NCBI Taxonomy" id="46204"/>
    <lineage>
        <taxon>Bacteria</taxon>
        <taxon>Bacillati</taxon>
        <taxon>Actinomycetota</taxon>
        <taxon>Actinomycetes</taxon>
        <taxon>Streptosporangiales</taxon>
        <taxon>Thermomonosporaceae</taxon>
        <taxon>Actinocorallia</taxon>
    </lineage>
</organism>
<dbReference type="Proteomes" id="UP001501842">
    <property type="component" value="Unassembled WGS sequence"/>
</dbReference>
<keyword evidence="3" id="KW-1185">Reference proteome</keyword>
<proteinExistence type="predicted"/>
<protein>
    <submittedName>
        <fullName evidence="2">DUF6194 family protein</fullName>
    </submittedName>
</protein>
<feature type="domain" description="DUF6194" evidence="1">
    <location>
        <begin position="1"/>
        <end position="155"/>
    </location>
</feature>